<dbReference type="InterPro" id="IPR011598">
    <property type="entry name" value="bHLH_dom"/>
</dbReference>
<comment type="subcellular location">
    <subcellularLocation>
        <location evidence="1">Nucleus</location>
    </subcellularLocation>
</comment>
<dbReference type="GO" id="GO:0048743">
    <property type="term" value="P:positive regulation of skeletal muscle fiber development"/>
    <property type="evidence" value="ECO:0007669"/>
    <property type="project" value="TreeGrafter"/>
</dbReference>
<feature type="transmembrane region" description="Helical" evidence="9">
    <location>
        <begin position="393"/>
        <end position="413"/>
    </location>
</feature>
<feature type="region of interest" description="Disordered" evidence="8">
    <location>
        <begin position="31"/>
        <end position="63"/>
    </location>
</feature>
<keyword evidence="9" id="KW-0812">Transmembrane</keyword>
<dbReference type="GO" id="GO:0045663">
    <property type="term" value="P:positive regulation of myoblast differentiation"/>
    <property type="evidence" value="ECO:0007669"/>
    <property type="project" value="TreeGrafter"/>
</dbReference>
<dbReference type="SMART" id="SM00353">
    <property type="entry name" value="HLH"/>
    <property type="match status" value="1"/>
</dbReference>
<reference evidence="11" key="3">
    <citation type="submission" date="2025-09" db="UniProtKB">
        <authorList>
            <consortium name="Ensembl"/>
        </authorList>
    </citation>
    <scope>IDENTIFICATION</scope>
</reference>
<dbReference type="GO" id="GO:0000978">
    <property type="term" value="F:RNA polymerase II cis-regulatory region sequence-specific DNA binding"/>
    <property type="evidence" value="ECO:0007669"/>
    <property type="project" value="TreeGrafter"/>
</dbReference>
<protein>
    <recommendedName>
        <fullName evidence="7">Myogenic factor 6</fullName>
    </recommendedName>
</protein>
<evidence type="ECO:0000256" key="3">
    <source>
        <dbReference type="ARBA" id="ARBA00022541"/>
    </source>
</evidence>
<dbReference type="GO" id="GO:0000981">
    <property type="term" value="F:DNA-binding transcription factor activity, RNA polymerase II-specific"/>
    <property type="evidence" value="ECO:0007669"/>
    <property type="project" value="TreeGrafter"/>
</dbReference>
<keyword evidence="2" id="KW-0217">Developmental protein</keyword>
<evidence type="ECO:0000256" key="8">
    <source>
        <dbReference type="SAM" id="MobiDB-lite"/>
    </source>
</evidence>
<evidence type="ECO:0000256" key="2">
    <source>
        <dbReference type="ARBA" id="ARBA00022473"/>
    </source>
</evidence>
<evidence type="ECO:0000313" key="12">
    <source>
        <dbReference type="Proteomes" id="UP000314981"/>
    </source>
</evidence>
<accession>A0A4W2D578</accession>
<keyword evidence="12" id="KW-1185">Reference proteome</keyword>
<dbReference type="Proteomes" id="UP000314981">
    <property type="component" value="Chromosome 5"/>
</dbReference>
<keyword evidence="6" id="KW-0539">Nucleus</keyword>
<dbReference type="Pfam" id="PF01586">
    <property type="entry name" value="Basic"/>
    <property type="match status" value="1"/>
</dbReference>
<organism evidence="11 12">
    <name type="scientific">Bos indicus x Bos taurus</name>
    <name type="common">Hybrid cattle</name>
    <dbReference type="NCBI Taxonomy" id="30522"/>
    <lineage>
        <taxon>Eukaryota</taxon>
        <taxon>Metazoa</taxon>
        <taxon>Chordata</taxon>
        <taxon>Craniata</taxon>
        <taxon>Vertebrata</taxon>
        <taxon>Euteleostomi</taxon>
        <taxon>Mammalia</taxon>
        <taxon>Eutheria</taxon>
        <taxon>Laurasiatheria</taxon>
        <taxon>Artiodactyla</taxon>
        <taxon>Ruminantia</taxon>
        <taxon>Pecora</taxon>
        <taxon>Bovidae</taxon>
        <taxon>Bovinae</taxon>
        <taxon>Bos</taxon>
    </lineage>
</organism>
<dbReference type="GO" id="GO:0046983">
    <property type="term" value="F:protein dimerization activity"/>
    <property type="evidence" value="ECO:0007669"/>
    <property type="project" value="InterPro"/>
</dbReference>
<evidence type="ECO:0000313" key="11">
    <source>
        <dbReference type="Ensembl" id="ENSBIXP00000021016.1"/>
    </source>
</evidence>
<dbReference type="GO" id="GO:0005634">
    <property type="term" value="C:nucleus"/>
    <property type="evidence" value="ECO:0007669"/>
    <property type="project" value="UniProtKB-SubCell"/>
</dbReference>
<dbReference type="FunFam" id="4.10.280.10:FF:000005">
    <property type="entry name" value="Myogenic factor"/>
    <property type="match status" value="1"/>
</dbReference>
<keyword evidence="3" id="KW-0517">Myogenesis</keyword>
<dbReference type="STRING" id="30522.A0A4W2D578"/>
<evidence type="ECO:0000256" key="7">
    <source>
        <dbReference type="ARBA" id="ARBA00039263"/>
    </source>
</evidence>
<keyword evidence="9" id="KW-1133">Transmembrane helix</keyword>
<evidence type="ECO:0000256" key="4">
    <source>
        <dbReference type="ARBA" id="ARBA00022782"/>
    </source>
</evidence>
<name>A0A4W2D578_BOBOX</name>
<keyword evidence="9" id="KW-0472">Membrane</keyword>
<reference evidence="11" key="2">
    <citation type="submission" date="2025-08" db="UniProtKB">
        <authorList>
            <consortium name="Ensembl"/>
        </authorList>
    </citation>
    <scope>IDENTIFICATION</scope>
</reference>
<dbReference type="CDD" id="cd18934">
    <property type="entry name" value="bHLH_TS_MRF4_Myf6"/>
    <property type="match status" value="1"/>
</dbReference>
<dbReference type="InterPro" id="IPR002546">
    <property type="entry name" value="MyoD_N"/>
</dbReference>
<feature type="compositionally biased region" description="Basic and acidic residues" evidence="8">
    <location>
        <begin position="204"/>
        <end position="216"/>
    </location>
</feature>
<dbReference type="Pfam" id="PF00010">
    <property type="entry name" value="HLH"/>
    <property type="match status" value="1"/>
</dbReference>
<evidence type="ECO:0000256" key="6">
    <source>
        <dbReference type="ARBA" id="ARBA00023242"/>
    </source>
</evidence>
<dbReference type="InterPro" id="IPR039704">
    <property type="entry name" value="Myogenic_factor"/>
</dbReference>
<dbReference type="AlphaFoldDB" id="A0A4W2D578"/>
<evidence type="ECO:0000256" key="1">
    <source>
        <dbReference type="ARBA" id="ARBA00004123"/>
    </source>
</evidence>
<dbReference type="PANTHER" id="PTHR11534">
    <property type="entry name" value="MYOGENIC FACTOR"/>
    <property type="match status" value="1"/>
</dbReference>
<keyword evidence="4" id="KW-0221">Differentiation</keyword>
<feature type="region of interest" description="Disordered" evidence="8">
    <location>
        <begin position="204"/>
        <end position="226"/>
    </location>
</feature>
<gene>
    <name evidence="11" type="primary">MYF6</name>
</gene>
<dbReference type="GO" id="GO:0035914">
    <property type="term" value="P:skeletal muscle cell differentiation"/>
    <property type="evidence" value="ECO:0007669"/>
    <property type="project" value="TreeGrafter"/>
</dbReference>
<feature type="domain" description="BHLH" evidence="10">
    <location>
        <begin position="93"/>
        <end position="144"/>
    </location>
</feature>
<reference evidence="11 12" key="1">
    <citation type="submission" date="2018-11" db="EMBL/GenBank/DDBJ databases">
        <title>Haplotype-resolved cattle genomes.</title>
        <authorList>
            <person name="Low W.Y."/>
            <person name="Tearle R."/>
            <person name="Bickhart D.M."/>
            <person name="Rosen B.D."/>
            <person name="Koren S."/>
            <person name="Rhie A."/>
            <person name="Hiendleder S."/>
            <person name="Phillippy A.M."/>
            <person name="Smith T.P.L."/>
            <person name="Williams J.L."/>
        </authorList>
    </citation>
    <scope>NUCLEOTIDE SEQUENCE [LARGE SCALE GENOMIC DNA]</scope>
</reference>
<dbReference type="SUPFAM" id="SSF47459">
    <property type="entry name" value="HLH, helix-loop-helix DNA-binding domain"/>
    <property type="match status" value="1"/>
</dbReference>
<dbReference type="Gene3D" id="4.10.280.10">
    <property type="entry name" value="Helix-loop-helix DNA-binding domain"/>
    <property type="match status" value="1"/>
</dbReference>
<evidence type="ECO:0000256" key="5">
    <source>
        <dbReference type="ARBA" id="ARBA00023125"/>
    </source>
</evidence>
<evidence type="ECO:0000259" key="10">
    <source>
        <dbReference type="PROSITE" id="PS50888"/>
    </source>
</evidence>
<evidence type="ECO:0000256" key="9">
    <source>
        <dbReference type="SAM" id="Phobius"/>
    </source>
</evidence>
<dbReference type="SMART" id="SM00520">
    <property type="entry name" value="BASIC"/>
    <property type="match status" value="1"/>
</dbReference>
<dbReference type="PANTHER" id="PTHR11534:SF4">
    <property type="entry name" value="MYOGENIC FACTOR 6"/>
    <property type="match status" value="1"/>
</dbReference>
<sequence>MMMDLFETGSYFFYLDGENVTLQPLEVAEGSPLYPGSDGTLSPCQDQMPPEAGSDSSGEEHVLAPPGLQPPHCPGQCLIWACKTCKRKSAPTDRRKAATLRERRRLKKINEAFEALKRRTVANPNQRLPKVEILRSAINYIERLQDLLHRLDQQDKMQELGVDPFSYRPKQENLEGADFLRTCSSQWPSVSDHSRGLVITAKEGKVKGHRATRETPGRGLGSSLGAENNARSRAGTGMCPASWRSQLGDRAWRGEQSCLPSMGSMFMCLCIFCSQEGQALIHRPRVAFDASLPSWTAFPRRNTNSPAWRRWWRSNSVVRTFSTEQEDPTLPASPNPLDHVTLIFRKPDPGVYDREGDIFTKKLFGNCCARSDEKAFRLWACILGTASGLDQRFYFLFGWFCNIFTFITVILLCHVQKKFIPV</sequence>
<proteinExistence type="predicted"/>
<dbReference type="InterPro" id="IPR036638">
    <property type="entry name" value="HLH_DNA-bd_sf"/>
</dbReference>
<dbReference type="Ensembl" id="ENSBIXT00000035429.1">
    <property type="protein sequence ID" value="ENSBIXP00000021016.1"/>
    <property type="gene ID" value="ENSBIXG00000003876.1"/>
</dbReference>
<dbReference type="PROSITE" id="PS50888">
    <property type="entry name" value="BHLH"/>
    <property type="match status" value="1"/>
</dbReference>
<keyword evidence="5" id="KW-0238">DNA-binding</keyword>